<dbReference type="InterPro" id="IPR014710">
    <property type="entry name" value="RmlC-like_jellyroll"/>
</dbReference>
<evidence type="ECO:0000313" key="1">
    <source>
        <dbReference type="EMBL" id="TDQ08469.1"/>
    </source>
</evidence>
<reference evidence="1 2" key="1">
    <citation type="submission" date="2019-03" db="EMBL/GenBank/DDBJ databases">
        <title>Genomic Encyclopedia of Archaeal and Bacterial Type Strains, Phase II (KMG-II): from individual species to whole genera.</title>
        <authorList>
            <person name="Goeker M."/>
        </authorList>
    </citation>
    <scope>NUCLEOTIDE SEQUENCE [LARGE SCALE GENOMIC DNA]</scope>
    <source>
        <strain evidence="1 2">DSM 19035</strain>
    </source>
</reference>
<dbReference type="EMBL" id="SNYC01000005">
    <property type="protein sequence ID" value="TDQ08469.1"/>
    <property type="molecule type" value="Genomic_DNA"/>
</dbReference>
<accession>A0A4R6SVJ2</accession>
<evidence type="ECO:0000313" key="2">
    <source>
        <dbReference type="Proteomes" id="UP000295620"/>
    </source>
</evidence>
<sequence length="212" mass="24403">MLRAINASNWHEMVNQILYDFLFGCKILPEELKNESERQRLVDFLESQIERIPYGHKILLSARGHTPERIYFVENGCARAYIYDDVNEKEKTDFIWLKTSLMADATSFLLQTKSSYYIEVVTPGTVLVSLTYAQVDLLLQSFPYAKVFVDYLLESNKVHSSKYFLDHYPNASDRLDALQAAMPPVKGYVTNEMMASFLGITTQHLNRLLRGG</sequence>
<protein>
    <submittedName>
        <fullName evidence="1">CRP-like cAMP-binding protein</fullName>
    </submittedName>
</protein>
<comment type="caution">
    <text evidence="1">The sequence shown here is derived from an EMBL/GenBank/DDBJ whole genome shotgun (WGS) entry which is preliminary data.</text>
</comment>
<dbReference type="InterPro" id="IPR018490">
    <property type="entry name" value="cNMP-bd_dom_sf"/>
</dbReference>
<keyword evidence="2" id="KW-1185">Reference proteome</keyword>
<proteinExistence type="predicted"/>
<dbReference type="Gene3D" id="2.60.120.10">
    <property type="entry name" value="Jelly Rolls"/>
    <property type="match status" value="1"/>
</dbReference>
<dbReference type="AlphaFoldDB" id="A0A4R6SVJ2"/>
<dbReference type="SUPFAM" id="SSF51206">
    <property type="entry name" value="cAMP-binding domain-like"/>
    <property type="match status" value="1"/>
</dbReference>
<gene>
    <name evidence="1" type="ORF">ATK78_2983</name>
</gene>
<dbReference type="Proteomes" id="UP000295620">
    <property type="component" value="Unassembled WGS sequence"/>
</dbReference>
<organism evidence="1 2">
    <name type="scientific">Pedobacter metabolipauper</name>
    <dbReference type="NCBI Taxonomy" id="425513"/>
    <lineage>
        <taxon>Bacteria</taxon>
        <taxon>Pseudomonadati</taxon>
        <taxon>Bacteroidota</taxon>
        <taxon>Sphingobacteriia</taxon>
        <taxon>Sphingobacteriales</taxon>
        <taxon>Sphingobacteriaceae</taxon>
        <taxon>Pedobacter</taxon>
    </lineage>
</organism>
<name>A0A4R6SVJ2_9SPHI</name>